<dbReference type="InterPro" id="IPR015510">
    <property type="entry name" value="PGRP"/>
</dbReference>
<dbReference type="PANTHER" id="PTHR11022">
    <property type="entry name" value="PEPTIDOGLYCAN RECOGNITION PROTEIN"/>
    <property type="match status" value="1"/>
</dbReference>
<name>A0ABR9RU77_9ACTN</name>
<reference evidence="5 6" key="1">
    <citation type="submission" date="2020-10" db="EMBL/GenBank/DDBJ databases">
        <title>Nocardioides sp. isolated from sludge.</title>
        <authorList>
            <person name="Zhang X."/>
        </authorList>
    </citation>
    <scope>NUCLEOTIDE SEQUENCE [LARGE SCALE GENOMIC DNA]</scope>
    <source>
        <strain evidence="5 6">Y6</strain>
    </source>
</reference>
<dbReference type="PANTHER" id="PTHR11022:SF41">
    <property type="entry name" value="PEPTIDOGLYCAN-RECOGNITION PROTEIN LC-RELATED"/>
    <property type="match status" value="1"/>
</dbReference>
<evidence type="ECO:0000259" key="4">
    <source>
        <dbReference type="SMART" id="SM00701"/>
    </source>
</evidence>
<feature type="region of interest" description="Disordered" evidence="2">
    <location>
        <begin position="111"/>
        <end position="130"/>
    </location>
</feature>
<protein>
    <submittedName>
        <fullName evidence="5">N-acetylmuramoyl-L-alanine amidase</fullName>
    </submittedName>
</protein>
<evidence type="ECO:0000256" key="2">
    <source>
        <dbReference type="SAM" id="MobiDB-lite"/>
    </source>
</evidence>
<feature type="region of interest" description="Disordered" evidence="2">
    <location>
        <begin position="159"/>
        <end position="231"/>
    </location>
</feature>
<feature type="compositionally biased region" description="Pro residues" evidence="2">
    <location>
        <begin position="164"/>
        <end position="190"/>
    </location>
</feature>
<feature type="compositionally biased region" description="Basic residues" evidence="2">
    <location>
        <begin position="206"/>
        <end position="220"/>
    </location>
</feature>
<feature type="domain" description="Peptidoglycan recognition protein family" evidence="4">
    <location>
        <begin position="212"/>
        <end position="358"/>
    </location>
</feature>
<dbReference type="InterPro" id="IPR036505">
    <property type="entry name" value="Amidase/PGRP_sf"/>
</dbReference>
<evidence type="ECO:0000313" key="5">
    <source>
        <dbReference type="EMBL" id="MBE7325144.1"/>
    </source>
</evidence>
<organism evidence="5 6">
    <name type="scientific">Nocardioides malaquae</name>
    <dbReference type="NCBI Taxonomy" id="2773426"/>
    <lineage>
        <taxon>Bacteria</taxon>
        <taxon>Bacillati</taxon>
        <taxon>Actinomycetota</taxon>
        <taxon>Actinomycetes</taxon>
        <taxon>Propionibacteriales</taxon>
        <taxon>Nocardioidaceae</taxon>
        <taxon>Nocardioides</taxon>
    </lineage>
</organism>
<keyword evidence="3" id="KW-0732">Signal</keyword>
<dbReference type="Proteomes" id="UP000756387">
    <property type="component" value="Unassembled WGS sequence"/>
</dbReference>
<dbReference type="SUPFAM" id="SSF55846">
    <property type="entry name" value="N-acetylmuramoyl-L-alanine amidase-like"/>
    <property type="match status" value="1"/>
</dbReference>
<dbReference type="EMBL" id="JADCSA010000009">
    <property type="protein sequence ID" value="MBE7325144.1"/>
    <property type="molecule type" value="Genomic_DNA"/>
</dbReference>
<comment type="similarity">
    <text evidence="1">Belongs to the N-acetylmuramoyl-L-alanine amidase 2 family.</text>
</comment>
<accession>A0ABR9RU77</accession>
<dbReference type="SMART" id="SM00701">
    <property type="entry name" value="PGRP"/>
    <property type="match status" value="1"/>
</dbReference>
<dbReference type="InterPro" id="IPR002502">
    <property type="entry name" value="Amidase_domain"/>
</dbReference>
<sequence length="406" mass="44577">MPRVLPRSVSTALVLALVGTLLGAAPAGAGPTPGPAPTAGPQLEPNPDRVGLRSVGGGLAERRVPVPVSSGVSTWRTDRFTMLAATWQGRRSPHLEVQVRGRDGWQAWQHLDESEHGPTTTGSTGRRGSELVWVGEARQVRVRSDAASAADVQLVLVDTTSDPQPEPEPTPEPTSEPAPAPEPTPTPEPTATPTDDASPAPEAAPRRHAPRPRIRGRKAWGAKERWRSGEPVTRRFTKQVHVHHTASSSSYRRTDVPGIIRGFYRYHTKTLGWSDIGYNVLVDRFGRAWLGRKGGPMVQGAHTLGFNHNSVGLAVIGDHRRTKPRRKVVRTLVKVAAWHLDRDGRRAKGQVKVTSHGSDRYARGEKVRLPIISGHRRTNHTACPGAQLRKRLPQIRRQTQRRVNRF</sequence>
<dbReference type="Pfam" id="PF01510">
    <property type="entry name" value="Amidase_2"/>
    <property type="match status" value="1"/>
</dbReference>
<keyword evidence="6" id="KW-1185">Reference proteome</keyword>
<dbReference type="RefSeq" id="WP_193638469.1">
    <property type="nucleotide sequence ID" value="NZ_JADCSA010000009.1"/>
</dbReference>
<comment type="caution">
    <text evidence="5">The sequence shown here is derived from an EMBL/GenBank/DDBJ whole genome shotgun (WGS) entry which is preliminary data.</text>
</comment>
<feature type="compositionally biased region" description="Low complexity" evidence="2">
    <location>
        <begin position="117"/>
        <end position="126"/>
    </location>
</feature>
<feature type="compositionally biased region" description="Low complexity" evidence="2">
    <location>
        <begin position="191"/>
        <end position="203"/>
    </location>
</feature>
<evidence type="ECO:0000256" key="1">
    <source>
        <dbReference type="ARBA" id="ARBA00007553"/>
    </source>
</evidence>
<dbReference type="CDD" id="cd06583">
    <property type="entry name" value="PGRP"/>
    <property type="match status" value="1"/>
</dbReference>
<feature type="chain" id="PRO_5046226573" evidence="3">
    <location>
        <begin position="30"/>
        <end position="406"/>
    </location>
</feature>
<evidence type="ECO:0000313" key="6">
    <source>
        <dbReference type="Proteomes" id="UP000756387"/>
    </source>
</evidence>
<feature type="region of interest" description="Disordered" evidence="2">
    <location>
        <begin position="28"/>
        <end position="58"/>
    </location>
</feature>
<dbReference type="InterPro" id="IPR006619">
    <property type="entry name" value="PGRP_domain_met/bac"/>
</dbReference>
<proteinExistence type="inferred from homology"/>
<gene>
    <name evidence="5" type="ORF">IEQ44_10800</name>
</gene>
<dbReference type="Gene3D" id="3.40.80.10">
    <property type="entry name" value="Peptidoglycan recognition protein-like"/>
    <property type="match status" value="1"/>
</dbReference>
<evidence type="ECO:0000256" key="3">
    <source>
        <dbReference type="SAM" id="SignalP"/>
    </source>
</evidence>
<feature type="signal peptide" evidence="3">
    <location>
        <begin position="1"/>
        <end position="29"/>
    </location>
</feature>